<proteinExistence type="predicted"/>
<protein>
    <submittedName>
        <fullName evidence="2">Uncharacterized protein</fullName>
    </submittedName>
</protein>
<reference evidence="2 3" key="1">
    <citation type="submission" date="2024-09" db="EMBL/GenBank/DDBJ databases">
        <title>Laminarin stimulates single cell rates of sulfate reduction while oxygen inhibits transcriptomic activity in coastal marine sediment.</title>
        <authorList>
            <person name="Lindsay M."/>
            <person name="Orcutt B."/>
            <person name="Emerson D."/>
            <person name="Stepanauskas R."/>
            <person name="D'Angelo T."/>
        </authorList>
    </citation>
    <scope>NUCLEOTIDE SEQUENCE [LARGE SCALE GENOMIC DNA]</scope>
    <source>
        <strain evidence="2">SAG AM-311-K15</strain>
    </source>
</reference>
<evidence type="ECO:0000313" key="2">
    <source>
        <dbReference type="EMBL" id="MFC1850730.1"/>
    </source>
</evidence>
<evidence type="ECO:0000256" key="1">
    <source>
        <dbReference type="SAM" id="Phobius"/>
    </source>
</evidence>
<comment type="caution">
    <text evidence="2">The sequence shown here is derived from an EMBL/GenBank/DDBJ whole genome shotgun (WGS) entry which is preliminary data.</text>
</comment>
<keyword evidence="1" id="KW-1133">Transmembrane helix</keyword>
<organism evidence="2 3">
    <name type="scientific">candidate division CSSED10-310 bacterium</name>
    <dbReference type="NCBI Taxonomy" id="2855610"/>
    <lineage>
        <taxon>Bacteria</taxon>
        <taxon>Bacteria division CSSED10-310</taxon>
    </lineage>
</organism>
<evidence type="ECO:0000313" key="3">
    <source>
        <dbReference type="Proteomes" id="UP001594351"/>
    </source>
</evidence>
<accession>A0ABV6YX03</accession>
<dbReference type="EMBL" id="JBHPBY010000119">
    <property type="protein sequence ID" value="MFC1850730.1"/>
    <property type="molecule type" value="Genomic_DNA"/>
</dbReference>
<dbReference type="Proteomes" id="UP001594351">
    <property type="component" value="Unassembled WGS sequence"/>
</dbReference>
<keyword evidence="1" id="KW-0812">Transmembrane</keyword>
<sequence>MNQQQIVTGRIHLLLKVAFLWLITFFPAGVWIITASEVSTPADSVPAMPPRSSDETTTQMMNPSQWLTEKWWLVEDRYNLYLQNIRLIRDKFILDSMLGKQDQLAIRTIYDLKIFSNDLNFLHHQVMFRYYPQQSLSHNDIDTIYIDPYTSYPFTLNLDDQQTSRLVELIFQMAHDDLDAESQINIGAYFISWANNFETDWQSVRDAVVSAEWVIALGLGAIQYSQNQVALGLVVPVYKSRNTRWAGLLNFHKFGAAMSPQLDVGFIYENRYIAVTSLLRNRYGQGEIYNFIKETIKVTLNADLFSRSFMEDYLKIRWQNTVETRIVSATAPPSENNSVSGTNWELEKNGPSPFNMLHEYSLRLAYYKNVTKSTRDYEIKARYLDLRINSTSVIIPAIIFEKNDGIWPITSEPLTIKMFFSGGYGLPFSLEPTTNLKSGYYFLIGTQVNY</sequence>
<name>A0ABV6YX03_UNCC1</name>
<feature type="transmembrane region" description="Helical" evidence="1">
    <location>
        <begin position="12"/>
        <end position="33"/>
    </location>
</feature>
<gene>
    <name evidence="2" type="ORF">ACFL27_11105</name>
</gene>
<keyword evidence="3" id="KW-1185">Reference proteome</keyword>
<keyword evidence="1" id="KW-0472">Membrane</keyword>